<evidence type="ECO:0000313" key="1">
    <source>
        <dbReference type="EMBL" id="CAF0696247.1"/>
    </source>
</evidence>
<sequence length="57" mass="6912">MRHRIIFTRRKKVRHHAMSEDRAEKPTKVLWFHIRPFCFASVIDLHRQPKRCSGGWG</sequence>
<reference evidence="1" key="1">
    <citation type="submission" date="2021-02" db="EMBL/GenBank/DDBJ databases">
        <authorList>
            <person name="Cremers G."/>
            <person name="Picone N."/>
        </authorList>
    </citation>
    <scope>NUCLEOTIDE SEQUENCE</scope>
    <source>
        <strain evidence="1">PQ17</strain>
    </source>
</reference>
<dbReference type="EMBL" id="CAJNOB010000012">
    <property type="protein sequence ID" value="CAF0696247.1"/>
    <property type="molecule type" value="Genomic_DNA"/>
</dbReference>
<dbReference type="AlphaFoldDB" id="A0A8J2BI18"/>
<keyword evidence="2" id="KW-1185">Reference proteome</keyword>
<evidence type="ECO:0000313" key="2">
    <source>
        <dbReference type="Proteomes" id="UP000663859"/>
    </source>
</evidence>
<name>A0A8J2BI18_9BACT</name>
<gene>
    <name evidence="1" type="ORF">MPNT_20164</name>
</gene>
<accession>A0A8J2BI18</accession>
<organism evidence="1 2">
    <name type="scientific">Candidatus Methylacidithermus pantelleriae</name>
    <dbReference type="NCBI Taxonomy" id="2744239"/>
    <lineage>
        <taxon>Bacteria</taxon>
        <taxon>Pseudomonadati</taxon>
        <taxon>Verrucomicrobiota</taxon>
        <taxon>Methylacidiphilae</taxon>
        <taxon>Methylacidiphilales</taxon>
        <taxon>Methylacidiphilaceae</taxon>
        <taxon>Candidatus Methylacidithermus</taxon>
    </lineage>
</organism>
<dbReference type="Proteomes" id="UP000663859">
    <property type="component" value="Unassembled WGS sequence"/>
</dbReference>
<protein>
    <submittedName>
        <fullName evidence="1">Uncharacterized protein</fullName>
    </submittedName>
</protein>
<comment type="caution">
    <text evidence="1">The sequence shown here is derived from an EMBL/GenBank/DDBJ whole genome shotgun (WGS) entry which is preliminary data.</text>
</comment>
<proteinExistence type="predicted"/>